<dbReference type="PANTHER" id="PTHR13281">
    <property type="entry name" value="TRANSMEMBRANE PROTEIN 70, MITOCHONDRIAL"/>
    <property type="match status" value="1"/>
</dbReference>
<comment type="caution">
    <text evidence="1">The sequence shown here is derived from an EMBL/GenBank/DDBJ whole genome shotgun (WGS) entry which is preliminary data.</text>
</comment>
<dbReference type="Proteomes" id="UP001445335">
    <property type="component" value="Unassembled WGS sequence"/>
</dbReference>
<dbReference type="InterPro" id="IPR045325">
    <property type="entry name" value="TMEM70/TMEM186/TMEM223"/>
</dbReference>
<proteinExistence type="predicted"/>
<dbReference type="Pfam" id="PF06979">
    <property type="entry name" value="TMEM70"/>
    <property type="match status" value="1"/>
</dbReference>
<protein>
    <recommendedName>
        <fullName evidence="3">Transmembrane protein 70</fullName>
    </recommendedName>
</protein>
<name>A0AAW1RTU7_9CHLO</name>
<sequence>MKMFSLSSCVASVASAPVIILMSPDGGVAAKVGLAGLMCGFSALTTGLLHWLTGPYVHALEYAPSTQRLHIRTLSVLCQPVHTDVQLAEVAYPADTLRPQVTFQAAGRYFYIDADAFRDKELLAKLSPPEPLPLK</sequence>
<dbReference type="PANTHER" id="PTHR13281:SF0">
    <property type="entry name" value="TRANSMEMBRANE PROTEIN 70, MITOCHONDRIAL"/>
    <property type="match status" value="1"/>
</dbReference>
<organism evidence="1 2">
    <name type="scientific">Elliptochloris bilobata</name>
    <dbReference type="NCBI Taxonomy" id="381761"/>
    <lineage>
        <taxon>Eukaryota</taxon>
        <taxon>Viridiplantae</taxon>
        <taxon>Chlorophyta</taxon>
        <taxon>core chlorophytes</taxon>
        <taxon>Trebouxiophyceae</taxon>
        <taxon>Trebouxiophyceae incertae sedis</taxon>
        <taxon>Elliptochloris clade</taxon>
        <taxon>Elliptochloris</taxon>
    </lineage>
</organism>
<dbReference type="GO" id="GO:0033615">
    <property type="term" value="P:mitochondrial proton-transporting ATP synthase complex assembly"/>
    <property type="evidence" value="ECO:0007669"/>
    <property type="project" value="TreeGrafter"/>
</dbReference>
<dbReference type="EMBL" id="JALJOU010000022">
    <property type="protein sequence ID" value="KAK9837314.1"/>
    <property type="molecule type" value="Genomic_DNA"/>
</dbReference>
<gene>
    <name evidence="1" type="ORF">WJX81_005594</name>
</gene>
<evidence type="ECO:0008006" key="3">
    <source>
        <dbReference type="Google" id="ProtNLM"/>
    </source>
</evidence>
<evidence type="ECO:0000313" key="1">
    <source>
        <dbReference type="EMBL" id="KAK9837314.1"/>
    </source>
</evidence>
<dbReference type="AlphaFoldDB" id="A0AAW1RTU7"/>
<evidence type="ECO:0000313" key="2">
    <source>
        <dbReference type="Proteomes" id="UP001445335"/>
    </source>
</evidence>
<dbReference type="GO" id="GO:0031966">
    <property type="term" value="C:mitochondrial membrane"/>
    <property type="evidence" value="ECO:0007669"/>
    <property type="project" value="TreeGrafter"/>
</dbReference>
<reference evidence="1 2" key="1">
    <citation type="journal article" date="2024" name="Nat. Commun.">
        <title>Phylogenomics reveals the evolutionary origins of lichenization in chlorophyte algae.</title>
        <authorList>
            <person name="Puginier C."/>
            <person name="Libourel C."/>
            <person name="Otte J."/>
            <person name="Skaloud P."/>
            <person name="Haon M."/>
            <person name="Grisel S."/>
            <person name="Petersen M."/>
            <person name="Berrin J.G."/>
            <person name="Delaux P.M."/>
            <person name="Dal Grande F."/>
            <person name="Keller J."/>
        </authorList>
    </citation>
    <scope>NUCLEOTIDE SEQUENCE [LARGE SCALE GENOMIC DNA]</scope>
    <source>
        <strain evidence="1 2">SAG 245.80</strain>
    </source>
</reference>
<dbReference type="InterPro" id="IPR009724">
    <property type="entry name" value="TMEM70"/>
</dbReference>
<keyword evidence="2" id="KW-1185">Reference proteome</keyword>
<accession>A0AAW1RTU7</accession>